<organism evidence="2">
    <name type="scientific">Brassica cretica</name>
    <name type="common">Mustard</name>
    <dbReference type="NCBI Taxonomy" id="69181"/>
    <lineage>
        <taxon>Eukaryota</taxon>
        <taxon>Viridiplantae</taxon>
        <taxon>Streptophyta</taxon>
        <taxon>Embryophyta</taxon>
        <taxon>Tracheophyta</taxon>
        <taxon>Spermatophyta</taxon>
        <taxon>Magnoliopsida</taxon>
        <taxon>eudicotyledons</taxon>
        <taxon>Gunneridae</taxon>
        <taxon>Pentapetalae</taxon>
        <taxon>rosids</taxon>
        <taxon>malvids</taxon>
        <taxon>Brassicales</taxon>
        <taxon>Brassicaceae</taxon>
        <taxon>Brassiceae</taxon>
        <taxon>Brassica</taxon>
    </lineage>
</organism>
<reference evidence="2" key="1">
    <citation type="submission" date="2019-12" db="EMBL/GenBank/DDBJ databases">
        <title>Genome sequencing and annotation of Brassica cretica.</title>
        <authorList>
            <person name="Studholme D.J."/>
            <person name="Sarris P.F."/>
        </authorList>
    </citation>
    <scope>NUCLEOTIDE SEQUENCE</scope>
    <source>
        <strain evidence="2">PFS-102/07</strain>
        <tissue evidence="2">Leaf</tissue>
    </source>
</reference>
<sequence length="192" mass="20819">MSSLSVDLLACDKHVSLSRWLSWRKSNRKDGSIEVEKALKKITATGKHDAEEGWIKGEDGIYCSSTASSKASGADSGDDANTNRPPGVKQSKACSKKTLADEKHLSKFQSMWSIKQQDLALKERISKMKLLDSLLAKEGPLEVGVSVSLKCLSLIEVEVEVSVLLFIVLVLSVSVKGEEVTGVKGMVVKSRV</sequence>
<evidence type="ECO:0000313" key="2">
    <source>
        <dbReference type="EMBL" id="KAF2564446.1"/>
    </source>
</evidence>
<dbReference type="EMBL" id="QGKY02001250">
    <property type="protein sequence ID" value="KAF2564446.1"/>
    <property type="molecule type" value="Genomic_DNA"/>
</dbReference>
<accession>A0A8S9I4L0</accession>
<name>A0A8S9I4L0_BRACR</name>
<feature type="region of interest" description="Disordered" evidence="1">
    <location>
        <begin position="72"/>
        <end position="93"/>
    </location>
</feature>
<evidence type="ECO:0008006" key="3">
    <source>
        <dbReference type="Google" id="ProtNLM"/>
    </source>
</evidence>
<protein>
    <recommendedName>
        <fullName evidence="3">No apical meristem-associated C-terminal domain-containing protein</fullName>
    </recommendedName>
</protein>
<proteinExistence type="predicted"/>
<evidence type="ECO:0000256" key="1">
    <source>
        <dbReference type="SAM" id="MobiDB-lite"/>
    </source>
</evidence>
<dbReference type="AlphaFoldDB" id="A0A8S9I4L0"/>
<comment type="caution">
    <text evidence="2">The sequence shown here is derived from an EMBL/GenBank/DDBJ whole genome shotgun (WGS) entry which is preliminary data.</text>
</comment>
<gene>
    <name evidence="2" type="ORF">F2Q70_00018208</name>
</gene>